<dbReference type="EMBL" id="LATX01001306">
    <property type="protein sequence ID" value="KTB42657.1"/>
    <property type="molecule type" value="Genomic_DNA"/>
</dbReference>
<dbReference type="AlphaFoldDB" id="A0A0W0G275"/>
<protein>
    <submittedName>
        <fullName evidence="2">Uncharacterized protein</fullName>
    </submittedName>
</protein>
<evidence type="ECO:0000313" key="3">
    <source>
        <dbReference type="Proteomes" id="UP000054988"/>
    </source>
</evidence>
<gene>
    <name evidence="2" type="ORF">WG66_4764</name>
</gene>
<organism evidence="2 3">
    <name type="scientific">Moniliophthora roreri</name>
    <name type="common">Frosty pod rot fungus</name>
    <name type="synonym">Monilia roreri</name>
    <dbReference type="NCBI Taxonomy" id="221103"/>
    <lineage>
        <taxon>Eukaryota</taxon>
        <taxon>Fungi</taxon>
        <taxon>Dikarya</taxon>
        <taxon>Basidiomycota</taxon>
        <taxon>Agaricomycotina</taxon>
        <taxon>Agaricomycetes</taxon>
        <taxon>Agaricomycetidae</taxon>
        <taxon>Agaricales</taxon>
        <taxon>Marasmiineae</taxon>
        <taxon>Marasmiaceae</taxon>
        <taxon>Moniliophthora</taxon>
    </lineage>
</organism>
<evidence type="ECO:0000256" key="1">
    <source>
        <dbReference type="SAM" id="MobiDB-lite"/>
    </source>
</evidence>
<accession>A0A0W0G275</accession>
<sequence length="21" mass="2468">MELDETHGLQSGFPLRQPQFH</sequence>
<reference evidence="2 3" key="1">
    <citation type="submission" date="2015-12" db="EMBL/GenBank/DDBJ databases">
        <title>Draft genome sequence of Moniliophthora roreri, the causal agent of frosty pod rot of cacao.</title>
        <authorList>
            <person name="Aime M.C."/>
            <person name="Diaz-Valderrama J.R."/>
            <person name="Kijpornyongpan T."/>
            <person name="Phillips-Mora W."/>
        </authorList>
    </citation>
    <scope>NUCLEOTIDE SEQUENCE [LARGE SCALE GENOMIC DNA]</scope>
    <source>
        <strain evidence="2 3">MCA 2952</strain>
    </source>
</reference>
<feature type="region of interest" description="Disordered" evidence="1">
    <location>
        <begin position="1"/>
        <end position="21"/>
    </location>
</feature>
<proteinExistence type="predicted"/>
<evidence type="ECO:0000313" key="2">
    <source>
        <dbReference type="EMBL" id="KTB42657.1"/>
    </source>
</evidence>
<comment type="caution">
    <text evidence="2">The sequence shown here is derived from an EMBL/GenBank/DDBJ whole genome shotgun (WGS) entry which is preliminary data.</text>
</comment>
<dbReference type="Proteomes" id="UP000054988">
    <property type="component" value="Unassembled WGS sequence"/>
</dbReference>
<name>A0A0W0G275_MONRR</name>